<dbReference type="PATRIC" id="fig|1434113.4.peg.2486"/>
<protein>
    <submittedName>
        <fullName evidence="5">Transcriptional regulator, ArsR family</fullName>
    </submittedName>
</protein>
<evidence type="ECO:0000313" key="5">
    <source>
        <dbReference type="EMBL" id="AKB71883.1"/>
    </source>
</evidence>
<dbReference type="Pfam" id="PF01022">
    <property type="entry name" value="HTH_5"/>
    <property type="match status" value="1"/>
</dbReference>
<feature type="domain" description="HTH arsR-type" evidence="4">
    <location>
        <begin position="7"/>
        <end position="101"/>
    </location>
</feature>
<gene>
    <name evidence="5" type="ORF">MSMAC_1993</name>
</gene>
<keyword evidence="1" id="KW-0805">Transcription regulation</keyword>
<dbReference type="InterPro" id="IPR036390">
    <property type="entry name" value="WH_DNA-bd_sf"/>
</dbReference>
<evidence type="ECO:0000256" key="2">
    <source>
        <dbReference type="ARBA" id="ARBA00023125"/>
    </source>
</evidence>
<evidence type="ECO:0000256" key="3">
    <source>
        <dbReference type="ARBA" id="ARBA00023163"/>
    </source>
</evidence>
<keyword evidence="3" id="KW-0804">Transcription</keyword>
<dbReference type="EMBL" id="CP009514">
    <property type="protein sequence ID" value="AKB71883.1"/>
    <property type="molecule type" value="Genomic_DNA"/>
</dbReference>
<dbReference type="PROSITE" id="PS50987">
    <property type="entry name" value="HTH_ARSR_2"/>
    <property type="match status" value="1"/>
</dbReference>
<dbReference type="PRINTS" id="PR00778">
    <property type="entry name" value="HTHARSR"/>
</dbReference>
<dbReference type="PANTHER" id="PTHR33154">
    <property type="entry name" value="TRANSCRIPTIONAL REGULATOR, ARSR FAMILY"/>
    <property type="match status" value="1"/>
</dbReference>
<dbReference type="GO" id="GO:0003700">
    <property type="term" value="F:DNA-binding transcription factor activity"/>
    <property type="evidence" value="ECO:0007669"/>
    <property type="project" value="InterPro"/>
</dbReference>
<keyword evidence="2" id="KW-0238">DNA-binding</keyword>
<name>A0A0E3S0D7_METMZ</name>
<dbReference type="NCBIfam" id="NF033788">
    <property type="entry name" value="HTH_metalloreg"/>
    <property type="match status" value="1"/>
</dbReference>
<dbReference type="InterPro" id="IPR011991">
    <property type="entry name" value="ArsR-like_HTH"/>
</dbReference>
<sequence>MDICAYIHIIMLDSKVKFFKALGDETRLTILSYLLEHSYCACDFSSLTKKDQTTVSKHLKVLVEAGILKYEKQGRNVIYSIKNEEISCLLLSLGIRDIKPCCDGQQASGVCSVSEVCPVCKTEYRINNTINGSTENRVENKVKNN</sequence>
<evidence type="ECO:0000256" key="1">
    <source>
        <dbReference type="ARBA" id="ARBA00023015"/>
    </source>
</evidence>
<reference evidence="5 6" key="1">
    <citation type="submission" date="2014-07" db="EMBL/GenBank/DDBJ databases">
        <title>Methanogenic archaea and the global carbon cycle.</title>
        <authorList>
            <person name="Henriksen J.R."/>
            <person name="Luke J."/>
            <person name="Reinhart S."/>
            <person name="Benedict M.N."/>
            <person name="Youngblut N.D."/>
            <person name="Metcalf M.E."/>
            <person name="Whitaker R.J."/>
            <person name="Metcalf W.W."/>
        </authorList>
    </citation>
    <scope>NUCLEOTIDE SEQUENCE [LARGE SCALE GENOMIC DNA]</scope>
    <source>
        <strain evidence="5 6">C16</strain>
    </source>
</reference>
<dbReference type="PANTHER" id="PTHR33154:SF36">
    <property type="entry name" value="TRANSCRIPTIONAL REGULATOR"/>
    <property type="match status" value="1"/>
</dbReference>
<dbReference type="Gene3D" id="1.10.10.10">
    <property type="entry name" value="Winged helix-like DNA-binding domain superfamily/Winged helix DNA-binding domain"/>
    <property type="match status" value="1"/>
</dbReference>
<accession>A0A0E3S0D7</accession>
<dbReference type="CDD" id="cd00090">
    <property type="entry name" value="HTH_ARSR"/>
    <property type="match status" value="1"/>
</dbReference>
<dbReference type="Proteomes" id="UP000033071">
    <property type="component" value="Chromosome"/>
</dbReference>
<dbReference type="HOGENOM" id="CLU_097806_3_1_2"/>
<dbReference type="SMART" id="SM00418">
    <property type="entry name" value="HTH_ARSR"/>
    <property type="match status" value="1"/>
</dbReference>
<organism evidence="5 6">
    <name type="scientific">Methanosarcina mazei C16</name>
    <dbReference type="NCBI Taxonomy" id="1434113"/>
    <lineage>
        <taxon>Archaea</taxon>
        <taxon>Methanobacteriati</taxon>
        <taxon>Methanobacteriota</taxon>
        <taxon>Stenosarchaea group</taxon>
        <taxon>Methanomicrobia</taxon>
        <taxon>Methanosarcinales</taxon>
        <taxon>Methanosarcinaceae</taxon>
        <taxon>Methanosarcina</taxon>
    </lineage>
</organism>
<dbReference type="KEGG" id="mmac:MSMAC_1993"/>
<dbReference type="GO" id="GO:0003677">
    <property type="term" value="F:DNA binding"/>
    <property type="evidence" value="ECO:0007669"/>
    <property type="project" value="UniProtKB-KW"/>
</dbReference>
<dbReference type="InterPro" id="IPR001845">
    <property type="entry name" value="HTH_ArsR_DNA-bd_dom"/>
</dbReference>
<dbReference type="AlphaFoldDB" id="A0A0E3S0D7"/>
<dbReference type="SUPFAM" id="SSF46785">
    <property type="entry name" value="Winged helix' DNA-binding domain"/>
    <property type="match status" value="1"/>
</dbReference>
<dbReference type="InterPro" id="IPR051081">
    <property type="entry name" value="HTH_MetalResp_TranReg"/>
</dbReference>
<evidence type="ECO:0000313" key="6">
    <source>
        <dbReference type="Proteomes" id="UP000033071"/>
    </source>
</evidence>
<evidence type="ECO:0000259" key="4">
    <source>
        <dbReference type="PROSITE" id="PS50987"/>
    </source>
</evidence>
<proteinExistence type="predicted"/>
<dbReference type="InterPro" id="IPR036388">
    <property type="entry name" value="WH-like_DNA-bd_sf"/>
</dbReference>